<proteinExistence type="predicted"/>
<comment type="caution">
    <text evidence="1">The sequence shown here is derived from an EMBL/GenBank/DDBJ whole genome shotgun (WGS) entry which is preliminary data.</text>
</comment>
<evidence type="ECO:0000313" key="2">
    <source>
        <dbReference type="Proteomes" id="UP001331691"/>
    </source>
</evidence>
<protein>
    <submittedName>
        <fullName evidence="1">Phage tail protein</fullName>
    </submittedName>
</protein>
<dbReference type="EMBL" id="JAZKKV010000004">
    <property type="protein sequence ID" value="MEE9657603.1"/>
    <property type="molecule type" value="Genomic_DNA"/>
</dbReference>
<gene>
    <name evidence="1" type="ORF">V4836_26475</name>
</gene>
<organism evidence="1 2">
    <name type="scientific">Kluyvera ascorbata</name>
    <dbReference type="NCBI Taxonomy" id="51288"/>
    <lineage>
        <taxon>Bacteria</taxon>
        <taxon>Pseudomonadati</taxon>
        <taxon>Pseudomonadota</taxon>
        <taxon>Gammaproteobacteria</taxon>
        <taxon>Enterobacterales</taxon>
        <taxon>Enterobacteriaceae</taxon>
        <taxon>Kluyvera</taxon>
    </lineage>
</organism>
<dbReference type="Pfam" id="PF05939">
    <property type="entry name" value="Phage_min_tail"/>
    <property type="match status" value="1"/>
</dbReference>
<reference evidence="1 2" key="1">
    <citation type="submission" date="2023-10" db="EMBL/GenBank/DDBJ databases">
        <title>Wastewater isolates of ESBL- and carbapenemase-producing Gram-negative bacteria from New Zealand.</title>
        <authorList>
            <person name="Straub C."/>
            <person name="Weaver L."/>
            <person name="Cornelius A."/>
            <person name="Mcgill E."/>
            <person name="Dyet K."/>
            <person name="White L."/>
            <person name="Pattis I."/>
        </authorList>
    </citation>
    <scope>NUCLEOTIDE SEQUENCE [LARGE SCALE GENOMIC DNA]</scope>
    <source>
        <strain evidence="1 2">ESBL09</strain>
    </source>
</reference>
<evidence type="ECO:0000313" key="1">
    <source>
        <dbReference type="EMBL" id="MEE9657603.1"/>
    </source>
</evidence>
<dbReference type="RefSeq" id="WP_331389659.1">
    <property type="nucleotide sequence ID" value="NZ_JAZKKV010000004.1"/>
</dbReference>
<name>A0AB35XD86_9ENTR</name>
<sequence length="110" mass="12814">MSRTTFTWFPLFDSEKEVKPEVTRLAFNEGYEQRVTSGLNWRKSSWDLQFQGTRAEMQEIDDFLYARGGVESFDWTSPNGQKVVVVSDSHKVKNSRGYATLTTTFRQVFE</sequence>
<keyword evidence="2" id="KW-1185">Reference proteome</keyword>
<dbReference type="Proteomes" id="UP001331691">
    <property type="component" value="Unassembled WGS sequence"/>
</dbReference>
<dbReference type="InterPro" id="IPR010265">
    <property type="entry name" value="Phage_lambda_TipM"/>
</dbReference>
<dbReference type="AlphaFoldDB" id="A0AB35XD86"/>
<accession>A0AB35XD86</accession>